<comment type="caution">
    <text evidence="5">The sequence shown here is derived from an EMBL/GenBank/DDBJ whole genome shotgun (WGS) entry which is preliminary data.</text>
</comment>
<feature type="domain" description="CBS" evidence="4">
    <location>
        <begin position="10"/>
        <end position="67"/>
    </location>
</feature>
<feature type="domain" description="BON" evidence="3">
    <location>
        <begin position="121"/>
        <end position="190"/>
    </location>
</feature>
<feature type="domain" description="CBS" evidence="4">
    <location>
        <begin position="68"/>
        <end position="124"/>
    </location>
</feature>
<dbReference type="EMBL" id="JAAGMP010000304">
    <property type="protein sequence ID" value="NEC17798.1"/>
    <property type="molecule type" value="Genomic_DNA"/>
</dbReference>
<evidence type="ECO:0000313" key="5">
    <source>
        <dbReference type="EMBL" id="NEC17798.1"/>
    </source>
</evidence>
<keyword evidence="1 2" id="KW-0129">CBS domain</keyword>
<dbReference type="SUPFAM" id="SSF54631">
    <property type="entry name" value="CBS-domain pair"/>
    <property type="match status" value="1"/>
</dbReference>
<accession>A0A7K3RRJ1</accession>
<reference evidence="5 6" key="1">
    <citation type="submission" date="2020-01" db="EMBL/GenBank/DDBJ databases">
        <title>Insect and environment-associated Actinomycetes.</title>
        <authorList>
            <person name="Currrie C."/>
            <person name="Chevrette M."/>
            <person name="Carlson C."/>
            <person name="Stubbendieck R."/>
            <person name="Wendt-Pienkowski E."/>
        </authorList>
    </citation>
    <scope>NUCLEOTIDE SEQUENCE [LARGE SCALE GENOMIC DNA]</scope>
    <source>
        <strain evidence="5 6">SID7590</strain>
    </source>
</reference>
<evidence type="ECO:0000259" key="3">
    <source>
        <dbReference type="PROSITE" id="PS50914"/>
    </source>
</evidence>
<dbReference type="InterPro" id="IPR051257">
    <property type="entry name" value="Diverse_CBS-Domain"/>
</dbReference>
<dbReference type="PANTHER" id="PTHR43080">
    <property type="entry name" value="CBS DOMAIN-CONTAINING PROTEIN CBSX3, MITOCHONDRIAL"/>
    <property type="match status" value="1"/>
</dbReference>
<evidence type="ECO:0000256" key="2">
    <source>
        <dbReference type="PROSITE-ProRule" id="PRU00703"/>
    </source>
</evidence>
<dbReference type="Pfam" id="PF00571">
    <property type="entry name" value="CBS"/>
    <property type="match status" value="2"/>
</dbReference>
<dbReference type="Gene3D" id="3.10.580.10">
    <property type="entry name" value="CBS-domain"/>
    <property type="match status" value="2"/>
</dbReference>
<evidence type="ECO:0000259" key="4">
    <source>
        <dbReference type="PROSITE" id="PS51371"/>
    </source>
</evidence>
<sequence length="200" mass="21527">MRQLRVGELMTADVVTVGASTPSADVAGLFTRHAISGVPVVDEDGHVLGVVSASDLRGRRAPTAAGVMSAPAVTVEAEQTASEAARLMVRRGHERLPVIDDEERLVGMVTRRDLLGLFVRPDAEVKLRIREDVLHGVLRVRADTVQVHVLDGVVVLAGRLPRAAQLRTALALTSRTEGVIAVVNRIAVETDDDRQETREP</sequence>
<dbReference type="Proteomes" id="UP000469670">
    <property type="component" value="Unassembled WGS sequence"/>
</dbReference>
<evidence type="ECO:0000256" key="1">
    <source>
        <dbReference type="ARBA" id="ARBA00023122"/>
    </source>
</evidence>
<organism evidence="5 6">
    <name type="scientific">Streptomyces parvus</name>
    <dbReference type="NCBI Taxonomy" id="66428"/>
    <lineage>
        <taxon>Bacteria</taxon>
        <taxon>Bacillati</taxon>
        <taxon>Actinomycetota</taxon>
        <taxon>Actinomycetes</taxon>
        <taxon>Kitasatosporales</taxon>
        <taxon>Streptomycetaceae</taxon>
        <taxon>Streptomyces</taxon>
    </lineage>
</organism>
<evidence type="ECO:0000313" key="6">
    <source>
        <dbReference type="Proteomes" id="UP000469670"/>
    </source>
</evidence>
<protein>
    <submittedName>
        <fullName evidence="5">CBS domain-containing protein</fullName>
    </submittedName>
</protein>
<proteinExistence type="predicted"/>
<gene>
    <name evidence="5" type="ORF">G3I50_05900</name>
</gene>
<dbReference type="AlphaFoldDB" id="A0A7K3RRJ1"/>
<dbReference type="Pfam" id="PF04972">
    <property type="entry name" value="BON"/>
    <property type="match status" value="1"/>
</dbReference>
<dbReference type="PROSITE" id="PS51371">
    <property type="entry name" value="CBS"/>
    <property type="match status" value="2"/>
</dbReference>
<dbReference type="InterPro" id="IPR007055">
    <property type="entry name" value="BON_dom"/>
</dbReference>
<dbReference type="PROSITE" id="PS50914">
    <property type="entry name" value="BON"/>
    <property type="match status" value="1"/>
</dbReference>
<name>A0A7K3RRJ1_9ACTN</name>
<dbReference type="InterPro" id="IPR000644">
    <property type="entry name" value="CBS_dom"/>
</dbReference>
<dbReference type="Gene3D" id="3.30.1340.30">
    <property type="match status" value="1"/>
</dbReference>
<dbReference type="PANTHER" id="PTHR43080:SF29">
    <property type="entry name" value="OS02G0818000 PROTEIN"/>
    <property type="match status" value="1"/>
</dbReference>
<dbReference type="RefSeq" id="WP_164200373.1">
    <property type="nucleotide sequence ID" value="NZ_JAAGMP010000304.1"/>
</dbReference>
<dbReference type="SMART" id="SM00116">
    <property type="entry name" value="CBS"/>
    <property type="match status" value="2"/>
</dbReference>
<dbReference type="InterPro" id="IPR046342">
    <property type="entry name" value="CBS_dom_sf"/>
</dbReference>